<accession>A0A3B3HXS9</accession>
<reference evidence="1" key="2">
    <citation type="submission" date="2025-08" db="UniProtKB">
        <authorList>
            <consortium name="Ensembl"/>
        </authorList>
    </citation>
    <scope>IDENTIFICATION</scope>
    <source>
        <strain evidence="1">Hd-rR</strain>
    </source>
</reference>
<organism evidence="1 2">
    <name type="scientific">Oryzias latipes</name>
    <name type="common">Japanese rice fish</name>
    <name type="synonym">Japanese killifish</name>
    <dbReference type="NCBI Taxonomy" id="8090"/>
    <lineage>
        <taxon>Eukaryota</taxon>
        <taxon>Metazoa</taxon>
        <taxon>Chordata</taxon>
        <taxon>Craniata</taxon>
        <taxon>Vertebrata</taxon>
        <taxon>Euteleostomi</taxon>
        <taxon>Actinopterygii</taxon>
        <taxon>Neopterygii</taxon>
        <taxon>Teleostei</taxon>
        <taxon>Neoteleostei</taxon>
        <taxon>Acanthomorphata</taxon>
        <taxon>Ovalentaria</taxon>
        <taxon>Atherinomorphae</taxon>
        <taxon>Beloniformes</taxon>
        <taxon>Adrianichthyidae</taxon>
        <taxon>Oryziinae</taxon>
        <taxon>Oryzias</taxon>
    </lineage>
</organism>
<reference evidence="1 2" key="1">
    <citation type="journal article" date="2007" name="Nature">
        <title>The medaka draft genome and insights into vertebrate genome evolution.</title>
        <authorList>
            <person name="Kasahara M."/>
            <person name="Naruse K."/>
            <person name="Sasaki S."/>
            <person name="Nakatani Y."/>
            <person name="Qu W."/>
            <person name="Ahsan B."/>
            <person name="Yamada T."/>
            <person name="Nagayasu Y."/>
            <person name="Doi K."/>
            <person name="Kasai Y."/>
            <person name="Jindo T."/>
            <person name="Kobayashi D."/>
            <person name="Shimada A."/>
            <person name="Toyoda A."/>
            <person name="Kuroki Y."/>
            <person name="Fujiyama A."/>
            <person name="Sasaki T."/>
            <person name="Shimizu A."/>
            <person name="Asakawa S."/>
            <person name="Shimizu N."/>
            <person name="Hashimoto S."/>
            <person name="Yang J."/>
            <person name="Lee Y."/>
            <person name="Matsushima K."/>
            <person name="Sugano S."/>
            <person name="Sakaizumi M."/>
            <person name="Narita T."/>
            <person name="Ohishi K."/>
            <person name="Haga S."/>
            <person name="Ohta F."/>
            <person name="Nomoto H."/>
            <person name="Nogata K."/>
            <person name="Morishita T."/>
            <person name="Endo T."/>
            <person name="Shin-I T."/>
            <person name="Takeda H."/>
            <person name="Morishita S."/>
            <person name="Kohara Y."/>
        </authorList>
    </citation>
    <scope>NUCLEOTIDE SEQUENCE [LARGE SCALE GENOMIC DNA]</scope>
    <source>
        <strain evidence="1 2">Hd-rR</strain>
    </source>
</reference>
<dbReference type="InParanoid" id="A0A3B3HXS9"/>
<evidence type="ECO:0000313" key="2">
    <source>
        <dbReference type="Proteomes" id="UP000001038"/>
    </source>
</evidence>
<dbReference type="GeneTree" id="ENSGT01020000230579"/>
<proteinExistence type="predicted"/>
<keyword evidence="2" id="KW-1185">Reference proteome</keyword>
<dbReference type="Proteomes" id="UP000001038">
    <property type="component" value="Chromosome 9"/>
</dbReference>
<dbReference type="Ensembl" id="ENSORLT00000029364.1">
    <property type="protein sequence ID" value="ENSORLP00000036520.1"/>
    <property type="gene ID" value="ENSORLG00000026992.1"/>
</dbReference>
<dbReference type="GO" id="GO:0003676">
    <property type="term" value="F:nucleic acid binding"/>
    <property type="evidence" value="ECO:0007669"/>
    <property type="project" value="InterPro"/>
</dbReference>
<evidence type="ECO:0008006" key="3">
    <source>
        <dbReference type="Google" id="ProtNLM"/>
    </source>
</evidence>
<sequence length="107" mass="12282">MDDDVPPHRTRIITFGLQEVGGPDMVWPTMSPLLNPILHVWDQLKQRLNDPLVEEFNALPQNNVMRLVRSMKRCCQTVIAAKGNLKVFRTITFLIVFNGTSKKYCTL</sequence>
<reference evidence="1" key="3">
    <citation type="submission" date="2025-09" db="UniProtKB">
        <authorList>
            <consortium name="Ensembl"/>
        </authorList>
    </citation>
    <scope>IDENTIFICATION</scope>
    <source>
        <strain evidence="1">Hd-rR</strain>
    </source>
</reference>
<dbReference type="Gene3D" id="3.30.420.10">
    <property type="entry name" value="Ribonuclease H-like superfamily/Ribonuclease H"/>
    <property type="match status" value="1"/>
</dbReference>
<protein>
    <recommendedName>
        <fullName evidence="3">Tc1-like transposase DDE domain-containing protein</fullName>
    </recommendedName>
</protein>
<name>A0A3B3HXS9_ORYLA</name>
<dbReference type="AlphaFoldDB" id="A0A3B3HXS9"/>
<dbReference type="InterPro" id="IPR036397">
    <property type="entry name" value="RNaseH_sf"/>
</dbReference>
<evidence type="ECO:0000313" key="1">
    <source>
        <dbReference type="Ensembl" id="ENSORLP00000036520.1"/>
    </source>
</evidence>